<keyword evidence="2" id="KW-1185">Reference proteome</keyword>
<reference evidence="1" key="1">
    <citation type="submission" date="2022-12" db="EMBL/GenBank/DDBJ databases">
        <title>Draft genome assemblies for two species of Escallonia (Escalloniales).</title>
        <authorList>
            <person name="Chanderbali A."/>
            <person name="Dervinis C."/>
            <person name="Anghel I."/>
            <person name="Soltis D."/>
            <person name="Soltis P."/>
            <person name="Zapata F."/>
        </authorList>
    </citation>
    <scope>NUCLEOTIDE SEQUENCE</scope>
    <source>
        <strain evidence="1">UCBG64.0493</strain>
        <tissue evidence="1">Leaf</tissue>
    </source>
</reference>
<comment type="caution">
    <text evidence="1">The sequence shown here is derived from an EMBL/GenBank/DDBJ whole genome shotgun (WGS) entry which is preliminary data.</text>
</comment>
<accession>A0AA89B8U9</accession>
<dbReference type="EMBL" id="JAVXUP010000205">
    <property type="protein sequence ID" value="KAK3034289.1"/>
    <property type="molecule type" value="Genomic_DNA"/>
</dbReference>
<evidence type="ECO:0000313" key="2">
    <source>
        <dbReference type="Proteomes" id="UP001188597"/>
    </source>
</evidence>
<evidence type="ECO:0000313" key="1">
    <source>
        <dbReference type="EMBL" id="KAK3034289.1"/>
    </source>
</evidence>
<sequence length="192" mass="21862">MKDKKYPFLDLDMLGMLDDLFIDIRSKVSPPLQNDFAGNTVIIAFATVKVDDLVEKPLSFSVEKVKECRERVIELPFGFGFGKPVHGGPIVSGNDEFVLLLSDGIEGGINVWMGLEKDRIKKSMDYYLFNVVNTKMVQRRRGYYMFNIIKHASRECNGIGKWWKGRNNVGPYFEQGSQCVLGRNSRGRVDNL</sequence>
<dbReference type="InterPro" id="IPR023213">
    <property type="entry name" value="CAT-like_dom_sf"/>
</dbReference>
<gene>
    <name evidence="1" type="ORF">RJ639_034093</name>
</gene>
<protein>
    <submittedName>
        <fullName evidence="1">Uncharacterized protein</fullName>
    </submittedName>
</protein>
<dbReference type="Gene3D" id="3.30.559.10">
    <property type="entry name" value="Chloramphenicol acetyltransferase-like domain"/>
    <property type="match status" value="1"/>
</dbReference>
<dbReference type="AlphaFoldDB" id="A0AA89B8U9"/>
<name>A0AA89B8U9_9ASTE</name>
<proteinExistence type="predicted"/>
<dbReference type="Pfam" id="PF02458">
    <property type="entry name" value="Transferase"/>
    <property type="match status" value="1"/>
</dbReference>
<dbReference type="Proteomes" id="UP001188597">
    <property type="component" value="Unassembled WGS sequence"/>
</dbReference>
<organism evidence="1 2">
    <name type="scientific">Escallonia herrerae</name>
    <dbReference type="NCBI Taxonomy" id="1293975"/>
    <lineage>
        <taxon>Eukaryota</taxon>
        <taxon>Viridiplantae</taxon>
        <taxon>Streptophyta</taxon>
        <taxon>Embryophyta</taxon>
        <taxon>Tracheophyta</taxon>
        <taxon>Spermatophyta</taxon>
        <taxon>Magnoliopsida</taxon>
        <taxon>eudicotyledons</taxon>
        <taxon>Gunneridae</taxon>
        <taxon>Pentapetalae</taxon>
        <taxon>asterids</taxon>
        <taxon>campanulids</taxon>
        <taxon>Escalloniales</taxon>
        <taxon>Escalloniaceae</taxon>
        <taxon>Escallonia</taxon>
    </lineage>
</organism>